<dbReference type="InterPro" id="IPR019734">
    <property type="entry name" value="TPR_rpt"/>
</dbReference>
<dbReference type="PATRIC" id="fig|294.131.peg.2523"/>
<gene>
    <name evidence="2" type="ORF">VC34_18285</name>
</gene>
<dbReference type="PROSITE" id="PS50005">
    <property type="entry name" value="TPR"/>
    <property type="match status" value="1"/>
</dbReference>
<feature type="repeat" description="TPR" evidence="1">
    <location>
        <begin position="415"/>
        <end position="448"/>
    </location>
</feature>
<dbReference type="PANTHER" id="PTHR26312">
    <property type="entry name" value="TETRATRICOPEPTIDE REPEAT PROTEIN 5"/>
    <property type="match status" value="1"/>
</dbReference>
<name>A0A0F4TEA1_PSEFL</name>
<dbReference type="RefSeq" id="WP_046047773.1">
    <property type="nucleotide sequence ID" value="NZ_LACD01000022.1"/>
</dbReference>
<dbReference type="PANTHER" id="PTHR26312:SF87">
    <property type="entry name" value="TETRATRICOPEPTIDE REPEAT PROTEIN 5"/>
    <property type="match status" value="1"/>
</dbReference>
<proteinExistence type="predicted"/>
<evidence type="ECO:0000256" key="1">
    <source>
        <dbReference type="PROSITE-ProRule" id="PRU00339"/>
    </source>
</evidence>
<dbReference type="InterPro" id="IPR029035">
    <property type="entry name" value="DHS-like_NAD/FAD-binding_dom"/>
</dbReference>
<dbReference type="Proteomes" id="UP000033500">
    <property type="component" value="Unassembled WGS sequence"/>
</dbReference>
<dbReference type="EMBL" id="LACD01000022">
    <property type="protein sequence ID" value="KJZ41722.1"/>
    <property type="molecule type" value="Genomic_DNA"/>
</dbReference>
<dbReference type="Gene3D" id="1.25.40.10">
    <property type="entry name" value="Tetratricopeptide repeat domain"/>
    <property type="match status" value="3"/>
</dbReference>
<dbReference type="SMART" id="SM00386">
    <property type="entry name" value="HAT"/>
    <property type="match status" value="4"/>
</dbReference>
<evidence type="ECO:0000313" key="3">
    <source>
        <dbReference type="Proteomes" id="UP000033500"/>
    </source>
</evidence>
<protein>
    <submittedName>
        <fullName evidence="2">Uncharacterized protein</fullName>
    </submittedName>
</protein>
<dbReference type="Pfam" id="PF13181">
    <property type="entry name" value="TPR_8"/>
    <property type="match status" value="2"/>
</dbReference>
<keyword evidence="1" id="KW-0802">TPR repeat</keyword>
<dbReference type="AlphaFoldDB" id="A0A0F4TEA1"/>
<dbReference type="Pfam" id="PF13289">
    <property type="entry name" value="SIR2_2"/>
    <property type="match status" value="1"/>
</dbReference>
<evidence type="ECO:0000313" key="2">
    <source>
        <dbReference type="EMBL" id="KJZ41722.1"/>
    </source>
</evidence>
<dbReference type="Gene3D" id="3.40.50.1220">
    <property type="entry name" value="TPP-binding domain"/>
    <property type="match status" value="1"/>
</dbReference>
<accession>A0A0F4TEA1</accession>
<dbReference type="SUPFAM" id="SSF48452">
    <property type="entry name" value="TPR-like"/>
    <property type="match status" value="1"/>
</dbReference>
<dbReference type="SUPFAM" id="SSF52467">
    <property type="entry name" value="DHS-like NAD/FAD-binding domain"/>
    <property type="match status" value="1"/>
</dbReference>
<comment type="caution">
    <text evidence="2">The sequence shown here is derived from an EMBL/GenBank/DDBJ whole genome shotgun (WGS) entry which is preliminary data.</text>
</comment>
<sequence>MAAGEVTQWTLDGVLDEMKRIHSTMKDRQFAFILGAGASFTSGIPTGQHLAERWLKDLHLRECSDGSSLENWIAGCGVAEGGLTLQTAAEHYPQIFERRFEGDREAGYAELEAAMEGKAPSLGYSLLAEIIQHTRHKVVVTTNFDNLVADALAMHAHQTPLVVAHESLAGFVRPQMRRPLVAKIHRDLYLHPINDLAGVSTLEQGWKIALKKLFQYFTPVVVGYGGNDGSLMDMLMGLDEGDIAGRMIWCYRAGSPPPEKAMSVLIKHKGLIVKIPGFDEFMLQLAAKLVNDFDVADIAERTEKLGQERATRYREQANNLSESSLHGSPAEQRAGEILTQSLRSSHSWWAWETKAKAEPNIEKRKLIYLEGLRQFPSSAELAGYYANFLELEHNDLDEIEAMYEKALELDPKSARNTGNYASFIESRRKDYDKAEAIYKQAIELDPYNGNNISSYANFLVDHRQNYSAAEDLYNKALELAPSNGWNICNFAKFMEEHREDYNTAEILYKKAVELDPSSTWFIGNYANFLAYKRNNNDAAKALFEKAIQLKPSDPWNNSNLAKFLLHQQQEAK</sequence>
<organism evidence="2 3">
    <name type="scientific">Pseudomonas fluorescens</name>
    <dbReference type="NCBI Taxonomy" id="294"/>
    <lineage>
        <taxon>Bacteria</taxon>
        <taxon>Pseudomonadati</taxon>
        <taxon>Pseudomonadota</taxon>
        <taxon>Gammaproteobacteria</taxon>
        <taxon>Pseudomonadales</taxon>
        <taxon>Pseudomonadaceae</taxon>
        <taxon>Pseudomonas</taxon>
    </lineage>
</organism>
<dbReference type="InterPro" id="IPR003107">
    <property type="entry name" value="HAT"/>
</dbReference>
<dbReference type="InterPro" id="IPR011990">
    <property type="entry name" value="TPR-like_helical_dom_sf"/>
</dbReference>
<reference evidence="2 3" key="1">
    <citation type="submission" date="2015-03" db="EMBL/GenBank/DDBJ databases">
        <title>Comparative genomics of Pseudomonas insights into diversity of traits involved in vanlence and defense.</title>
        <authorList>
            <person name="Qin Y."/>
        </authorList>
    </citation>
    <scope>NUCLEOTIDE SEQUENCE [LARGE SCALE GENOMIC DNA]</scope>
    <source>
        <strain evidence="2 3">C3</strain>
    </source>
</reference>
<dbReference type="GO" id="GO:0006396">
    <property type="term" value="P:RNA processing"/>
    <property type="evidence" value="ECO:0007669"/>
    <property type="project" value="InterPro"/>
</dbReference>